<dbReference type="InterPro" id="IPR006620">
    <property type="entry name" value="Pro_4_hyd_alph"/>
</dbReference>
<evidence type="ECO:0000256" key="1">
    <source>
        <dbReference type="ARBA" id="ARBA00001961"/>
    </source>
</evidence>
<feature type="domain" description="Fe2OG dioxygenase" evidence="7">
    <location>
        <begin position="100"/>
        <end position="196"/>
    </location>
</feature>
<dbReference type="PANTHER" id="PTHR12907:SF26">
    <property type="entry name" value="HIF PROLYL HYDROXYLASE, ISOFORM C"/>
    <property type="match status" value="1"/>
</dbReference>
<dbReference type="RefSeq" id="WP_092677689.1">
    <property type="nucleotide sequence ID" value="NZ_JAKZKO010000012.1"/>
</dbReference>
<dbReference type="PANTHER" id="PTHR12907">
    <property type="entry name" value="EGL NINE HOMOLOG-RELATED"/>
    <property type="match status" value="1"/>
</dbReference>
<proteinExistence type="predicted"/>
<dbReference type="Gene3D" id="2.60.120.620">
    <property type="entry name" value="q2cbj1_9rhob like domain"/>
    <property type="match status" value="1"/>
</dbReference>
<dbReference type="EMBL" id="FOGC01000012">
    <property type="protein sequence ID" value="SER13769.1"/>
    <property type="molecule type" value="Genomic_DNA"/>
</dbReference>
<dbReference type="GO" id="GO:0008198">
    <property type="term" value="F:ferrous iron binding"/>
    <property type="evidence" value="ECO:0007669"/>
    <property type="project" value="TreeGrafter"/>
</dbReference>
<dbReference type="Pfam" id="PF13640">
    <property type="entry name" value="2OG-FeII_Oxy_3"/>
    <property type="match status" value="1"/>
</dbReference>
<keyword evidence="5" id="KW-0560">Oxidoreductase</keyword>
<keyword evidence="9" id="KW-1185">Reference proteome</keyword>
<protein>
    <submittedName>
        <fullName evidence="8">SM-20-related protein</fullName>
    </submittedName>
</protein>
<dbReference type="STRING" id="988801.SAMN05216522_11240"/>
<evidence type="ECO:0000256" key="4">
    <source>
        <dbReference type="ARBA" id="ARBA00022964"/>
    </source>
</evidence>
<keyword evidence="4" id="KW-0223">Dioxygenase</keyword>
<evidence type="ECO:0000313" key="8">
    <source>
        <dbReference type="EMBL" id="SER13769.1"/>
    </source>
</evidence>
<gene>
    <name evidence="8" type="ORF">SAMN05216522_11240</name>
</gene>
<evidence type="ECO:0000256" key="6">
    <source>
        <dbReference type="ARBA" id="ARBA00023004"/>
    </source>
</evidence>
<dbReference type="GO" id="GO:0031418">
    <property type="term" value="F:L-ascorbic acid binding"/>
    <property type="evidence" value="ECO:0007669"/>
    <property type="project" value="UniProtKB-KW"/>
</dbReference>
<evidence type="ECO:0000256" key="5">
    <source>
        <dbReference type="ARBA" id="ARBA00023002"/>
    </source>
</evidence>
<dbReference type="PROSITE" id="PS51471">
    <property type="entry name" value="FE2OG_OXY"/>
    <property type="match status" value="1"/>
</dbReference>
<dbReference type="InterPro" id="IPR044862">
    <property type="entry name" value="Pro_4_hyd_alph_FE2OG_OXY"/>
</dbReference>
<dbReference type="GO" id="GO:0071456">
    <property type="term" value="P:cellular response to hypoxia"/>
    <property type="evidence" value="ECO:0007669"/>
    <property type="project" value="TreeGrafter"/>
</dbReference>
<name>A0A1H9LR82_9GAMM</name>
<evidence type="ECO:0000313" key="9">
    <source>
        <dbReference type="Proteomes" id="UP000242515"/>
    </source>
</evidence>
<evidence type="ECO:0000256" key="3">
    <source>
        <dbReference type="ARBA" id="ARBA00022896"/>
    </source>
</evidence>
<dbReference type="InterPro" id="IPR051559">
    <property type="entry name" value="HIF_prolyl_hydroxylases"/>
</dbReference>
<dbReference type="OrthoDB" id="9783171at2"/>
<keyword evidence="2" id="KW-0479">Metal-binding</keyword>
<accession>A0A1H9LR82</accession>
<keyword evidence="6" id="KW-0408">Iron</keyword>
<dbReference type="Proteomes" id="UP000242515">
    <property type="component" value="Unassembled WGS sequence"/>
</dbReference>
<evidence type="ECO:0000259" key="7">
    <source>
        <dbReference type="PROSITE" id="PS51471"/>
    </source>
</evidence>
<dbReference type="AlphaFoldDB" id="A0A1H9LR82"/>
<dbReference type="InterPro" id="IPR005123">
    <property type="entry name" value="Oxoglu/Fe-dep_dioxygenase_dom"/>
</dbReference>
<reference evidence="9" key="1">
    <citation type="submission" date="2016-10" db="EMBL/GenBank/DDBJ databases">
        <authorList>
            <person name="Varghese N."/>
            <person name="Submissions S."/>
        </authorList>
    </citation>
    <scope>NUCLEOTIDE SEQUENCE [LARGE SCALE GENOMIC DNA]</scope>
    <source>
        <strain evidence="9">8N4</strain>
    </source>
</reference>
<evidence type="ECO:0000256" key="2">
    <source>
        <dbReference type="ARBA" id="ARBA00022723"/>
    </source>
</evidence>
<dbReference type="SMART" id="SM00702">
    <property type="entry name" value="P4Hc"/>
    <property type="match status" value="1"/>
</dbReference>
<dbReference type="GO" id="GO:0031543">
    <property type="term" value="F:peptidyl-proline dioxygenase activity"/>
    <property type="evidence" value="ECO:0007669"/>
    <property type="project" value="TreeGrafter"/>
</dbReference>
<comment type="cofactor">
    <cofactor evidence="1">
        <name>L-ascorbate</name>
        <dbReference type="ChEBI" id="CHEBI:38290"/>
    </cofactor>
</comment>
<sequence>MSQSIMVNASDLIEQLCEKGWFYQQNVIPGEWVTALADLCHKRTFLQAGIGQGIKNIINEAIRSDSISWIDPQEKDPAVVYYLALVDEIKHLLNREFYLGLNGFEGHFSRYPQGAFYKPHYDCFAQDKRRAVTLIFYINQNWQPENGGQLCLHLPEGKKVIEPVAGSMICFLSEQILHEVLPTQVERMALTGWFVRHQGQDYFYS</sequence>
<keyword evidence="3" id="KW-0847">Vitamin C</keyword>
<organism evidence="8 9">
    <name type="scientific">Rosenbergiella nectarea</name>
    <dbReference type="NCBI Taxonomy" id="988801"/>
    <lineage>
        <taxon>Bacteria</taxon>
        <taxon>Pseudomonadati</taxon>
        <taxon>Pseudomonadota</taxon>
        <taxon>Gammaproteobacteria</taxon>
        <taxon>Enterobacterales</taxon>
        <taxon>Erwiniaceae</taxon>
        <taxon>Rosenbergiella</taxon>
    </lineage>
</organism>